<dbReference type="OrthoDB" id="10259572at2759"/>
<dbReference type="KEGG" id="cqi:110725883"/>
<evidence type="ECO:0000313" key="5">
    <source>
        <dbReference type="Proteomes" id="UP000596660"/>
    </source>
</evidence>
<evidence type="ECO:0000256" key="2">
    <source>
        <dbReference type="SAM" id="Phobius"/>
    </source>
</evidence>
<sequence>MKVFNGFCCTLFFFFTIFLLALQLQTSNCATVVVDGVTQWNHPSANIGDTIIFKHKNQYNLYIFRTKDAFNTCNFTQATPLSNHNSTTYTWHPSRTGYFYFAFNNGTKIPCQQGQKLAINITTTTPETTPISPAPELPPPATPGGVVSSSPSYPWPFQPREKEGASPGPSYNDIGISPVPAASPAAMGSIPFINSNPAVPLPTGEVDSATIRPFPTSANQTSSSQGVKLMGFFKGVIPLCYVIIVMVTII</sequence>
<dbReference type="EnsemblPlants" id="AUR62013592-RA">
    <property type="protein sequence ID" value="AUR62013592-RA:cds"/>
    <property type="gene ID" value="AUR62013592"/>
</dbReference>
<dbReference type="PANTHER" id="PTHR34662">
    <property type="entry name" value="OS04G0422700 PROTEIN"/>
    <property type="match status" value="1"/>
</dbReference>
<organism evidence="4 5">
    <name type="scientific">Chenopodium quinoa</name>
    <name type="common">Quinoa</name>
    <dbReference type="NCBI Taxonomy" id="63459"/>
    <lineage>
        <taxon>Eukaryota</taxon>
        <taxon>Viridiplantae</taxon>
        <taxon>Streptophyta</taxon>
        <taxon>Embryophyta</taxon>
        <taxon>Tracheophyta</taxon>
        <taxon>Spermatophyta</taxon>
        <taxon>Magnoliopsida</taxon>
        <taxon>eudicotyledons</taxon>
        <taxon>Gunneridae</taxon>
        <taxon>Pentapetalae</taxon>
        <taxon>Caryophyllales</taxon>
        <taxon>Chenopodiaceae</taxon>
        <taxon>Chenopodioideae</taxon>
        <taxon>Atripliceae</taxon>
        <taxon>Chenopodium</taxon>
    </lineage>
</organism>
<keyword evidence="3" id="KW-0732">Signal</keyword>
<evidence type="ECO:0000313" key="4">
    <source>
        <dbReference type="EnsemblPlants" id="AUR62013592-RA:cds"/>
    </source>
</evidence>
<dbReference type="Gene3D" id="2.60.40.420">
    <property type="entry name" value="Cupredoxins - blue copper proteins"/>
    <property type="match status" value="1"/>
</dbReference>
<protein>
    <submittedName>
        <fullName evidence="4">Uncharacterized protein</fullName>
    </submittedName>
</protein>
<gene>
    <name evidence="4" type="primary">LOC110725883</name>
</gene>
<feature type="transmembrane region" description="Helical" evidence="2">
    <location>
        <begin position="229"/>
        <end position="249"/>
    </location>
</feature>
<dbReference type="SUPFAM" id="SSF49503">
    <property type="entry name" value="Cupredoxins"/>
    <property type="match status" value="1"/>
</dbReference>
<dbReference type="GeneID" id="110725883"/>
<dbReference type="PANTHER" id="PTHR34662:SF3">
    <property type="entry name" value="OS04G0422700 PROTEIN"/>
    <property type="match status" value="1"/>
</dbReference>
<dbReference type="AlphaFoldDB" id="A0A803LHZ5"/>
<feature type="compositionally biased region" description="Low complexity" evidence="1">
    <location>
        <begin position="143"/>
        <end position="152"/>
    </location>
</feature>
<dbReference type="Gramene" id="AUR62013592-RA">
    <property type="protein sequence ID" value="AUR62013592-RA:cds"/>
    <property type="gene ID" value="AUR62013592"/>
</dbReference>
<dbReference type="RefSeq" id="XP_021761041.1">
    <property type="nucleotide sequence ID" value="XM_021905349.1"/>
</dbReference>
<reference evidence="4" key="1">
    <citation type="journal article" date="2017" name="Nature">
        <title>The genome of Chenopodium quinoa.</title>
        <authorList>
            <person name="Jarvis D.E."/>
            <person name="Ho Y.S."/>
            <person name="Lightfoot D.J."/>
            <person name="Schmoeckel S.M."/>
            <person name="Li B."/>
            <person name="Borm T.J.A."/>
            <person name="Ohyanagi H."/>
            <person name="Mineta K."/>
            <person name="Michell C.T."/>
            <person name="Saber N."/>
            <person name="Kharbatia N.M."/>
            <person name="Rupper R.R."/>
            <person name="Sharp A.R."/>
            <person name="Dally N."/>
            <person name="Boughton B.A."/>
            <person name="Woo Y.H."/>
            <person name="Gao G."/>
            <person name="Schijlen E.G.W.M."/>
            <person name="Guo X."/>
            <person name="Momin A.A."/>
            <person name="Negrao S."/>
            <person name="Al-Babili S."/>
            <person name="Gehring C."/>
            <person name="Roessner U."/>
            <person name="Jung C."/>
            <person name="Murphy K."/>
            <person name="Arold S.T."/>
            <person name="Gojobori T."/>
            <person name="van der Linden C.G."/>
            <person name="van Loo E.N."/>
            <person name="Jellen E.N."/>
            <person name="Maughan P.J."/>
            <person name="Tester M."/>
        </authorList>
    </citation>
    <scope>NUCLEOTIDE SEQUENCE [LARGE SCALE GENOMIC DNA]</scope>
    <source>
        <strain evidence="4">cv. PI 614886</strain>
    </source>
</reference>
<feature type="compositionally biased region" description="Pro residues" evidence="1">
    <location>
        <begin position="132"/>
        <end position="142"/>
    </location>
</feature>
<evidence type="ECO:0000256" key="3">
    <source>
        <dbReference type="SAM" id="SignalP"/>
    </source>
</evidence>
<feature type="chain" id="PRO_5031425350" evidence="3">
    <location>
        <begin position="30"/>
        <end position="250"/>
    </location>
</feature>
<dbReference type="InterPro" id="IPR008972">
    <property type="entry name" value="Cupredoxin"/>
</dbReference>
<dbReference type="OMA" id="PWPFRPH"/>
<feature type="region of interest" description="Disordered" evidence="1">
    <location>
        <begin position="125"/>
        <end position="170"/>
    </location>
</feature>
<reference evidence="4" key="2">
    <citation type="submission" date="2021-03" db="UniProtKB">
        <authorList>
            <consortium name="EnsemblPlants"/>
        </authorList>
    </citation>
    <scope>IDENTIFICATION</scope>
</reference>
<dbReference type="Proteomes" id="UP000596660">
    <property type="component" value="Unplaced"/>
</dbReference>
<evidence type="ECO:0000256" key="1">
    <source>
        <dbReference type="SAM" id="MobiDB-lite"/>
    </source>
</evidence>
<keyword evidence="2" id="KW-0812">Transmembrane</keyword>
<keyword evidence="5" id="KW-1185">Reference proteome</keyword>
<proteinExistence type="predicted"/>
<name>A0A803LHZ5_CHEQI</name>
<keyword evidence="2" id="KW-0472">Membrane</keyword>
<feature type="signal peptide" evidence="3">
    <location>
        <begin position="1"/>
        <end position="29"/>
    </location>
</feature>
<accession>A0A803LHZ5</accession>
<keyword evidence="2" id="KW-1133">Transmembrane helix</keyword>